<dbReference type="RefSeq" id="WP_118925989.1">
    <property type="nucleotide sequence ID" value="NZ_QXGH01000018.1"/>
</dbReference>
<dbReference type="Proteomes" id="UP000283644">
    <property type="component" value="Unassembled WGS sequence"/>
</dbReference>
<dbReference type="AlphaFoldDB" id="A0A417Y0P9"/>
<sequence length="84" mass="9068">MLMTQHLADFATFKTSGDMDKLRSALTVLHETAQGDRNIIPAMFDAFDASATEGEVWGTFRGGSGYASDPFGMVHSPLEPTRGT</sequence>
<evidence type="ECO:0000313" key="1">
    <source>
        <dbReference type="EMBL" id="RHW26203.1"/>
    </source>
</evidence>
<accession>A0A417Y0P9</accession>
<protein>
    <submittedName>
        <fullName evidence="1">Uncharacterized protein</fullName>
    </submittedName>
</protein>
<organism evidence="1 2">
    <name type="scientific">Nocardioides immobilis</name>
    <dbReference type="NCBI Taxonomy" id="2049295"/>
    <lineage>
        <taxon>Bacteria</taxon>
        <taxon>Bacillati</taxon>
        <taxon>Actinomycetota</taxon>
        <taxon>Actinomycetes</taxon>
        <taxon>Propionibacteriales</taxon>
        <taxon>Nocardioidaceae</taxon>
        <taxon>Nocardioides</taxon>
    </lineage>
</organism>
<keyword evidence="2" id="KW-1185">Reference proteome</keyword>
<name>A0A417Y0P9_9ACTN</name>
<dbReference type="EMBL" id="QXGH01000018">
    <property type="protein sequence ID" value="RHW26203.1"/>
    <property type="molecule type" value="Genomic_DNA"/>
</dbReference>
<comment type="caution">
    <text evidence="1">The sequence shown here is derived from an EMBL/GenBank/DDBJ whole genome shotgun (WGS) entry which is preliminary data.</text>
</comment>
<reference evidence="1 2" key="1">
    <citation type="submission" date="2018-09" db="EMBL/GenBank/DDBJ databases">
        <title>Genome sequencing of Nocardioides immobilis CCTCC AB 2017083 for comparison to Nocardioides silvaticus.</title>
        <authorList>
            <person name="Li C."/>
            <person name="Wang G."/>
        </authorList>
    </citation>
    <scope>NUCLEOTIDE SEQUENCE [LARGE SCALE GENOMIC DNA]</scope>
    <source>
        <strain evidence="1 2">CCTCC AB 2017083</strain>
    </source>
</reference>
<evidence type="ECO:0000313" key="2">
    <source>
        <dbReference type="Proteomes" id="UP000283644"/>
    </source>
</evidence>
<gene>
    <name evidence="1" type="ORF">D0Z08_14600</name>
</gene>
<proteinExistence type="predicted"/>
<dbReference type="Gene3D" id="3.20.20.240">
    <property type="entry name" value="Methylmalonyl-CoA mutase"/>
    <property type="match status" value="1"/>
</dbReference>